<feature type="transmembrane region" description="Helical" evidence="1">
    <location>
        <begin position="243"/>
        <end position="262"/>
    </location>
</feature>
<dbReference type="NCBIfam" id="TIGR00843">
    <property type="entry name" value="benE"/>
    <property type="match status" value="1"/>
</dbReference>
<evidence type="ECO:0000313" key="2">
    <source>
        <dbReference type="EMBL" id="SFW29594.1"/>
    </source>
</evidence>
<dbReference type="Proteomes" id="UP000182680">
    <property type="component" value="Unassembled WGS sequence"/>
</dbReference>
<dbReference type="RefSeq" id="WP_072311402.1">
    <property type="nucleotide sequence ID" value="NZ_FPIW01000008.1"/>
</dbReference>
<dbReference type="AlphaFoldDB" id="A0AA94L1J5"/>
<evidence type="ECO:0000313" key="3">
    <source>
        <dbReference type="Proteomes" id="UP000182680"/>
    </source>
</evidence>
<feature type="transmembrane region" description="Helical" evidence="1">
    <location>
        <begin position="72"/>
        <end position="90"/>
    </location>
</feature>
<keyword evidence="1" id="KW-1133">Transmembrane helix</keyword>
<proteinExistence type="predicted"/>
<dbReference type="EMBL" id="FPIW01000008">
    <property type="protein sequence ID" value="SFW29594.1"/>
    <property type="molecule type" value="Genomic_DNA"/>
</dbReference>
<feature type="transmembrane region" description="Helical" evidence="1">
    <location>
        <begin position="12"/>
        <end position="35"/>
    </location>
</feature>
<feature type="transmembrane region" description="Helical" evidence="1">
    <location>
        <begin position="290"/>
        <end position="314"/>
    </location>
</feature>
<feature type="transmembrane region" description="Helical" evidence="1">
    <location>
        <begin position="362"/>
        <end position="384"/>
    </location>
</feature>
<accession>A0AA94L1J5</accession>
<name>A0AA94L1J5_DESDE</name>
<dbReference type="PANTHER" id="PTHR30199:SF0">
    <property type="entry name" value="INNER MEMBRANE PROTEIN YDCO"/>
    <property type="match status" value="1"/>
</dbReference>
<keyword evidence="1" id="KW-0812">Transmembrane</keyword>
<feature type="transmembrane region" description="Helical" evidence="1">
    <location>
        <begin position="96"/>
        <end position="115"/>
    </location>
</feature>
<dbReference type="PANTHER" id="PTHR30199">
    <property type="entry name" value="MFS FAMILY TRANSPORTER, PREDICTED SUBSTRATE BENZOATE"/>
    <property type="match status" value="1"/>
</dbReference>
<feature type="transmembrane region" description="Helical" evidence="1">
    <location>
        <begin position="170"/>
        <end position="191"/>
    </location>
</feature>
<organism evidence="2 3">
    <name type="scientific">Desulfovibrio desulfuricans</name>
    <dbReference type="NCBI Taxonomy" id="876"/>
    <lineage>
        <taxon>Bacteria</taxon>
        <taxon>Pseudomonadati</taxon>
        <taxon>Thermodesulfobacteriota</taxon>
        <taxon>Desulfovibrionia</taxon>
        <taxon>Desulfovibrionales</taxon>
        <taxon>Desulfovibrionaceae</taxon>
        <taxon>Desulfovibrio</taxon>
    </lineage>
</organism>
<dbReference type="Pfam" id="PF03594">
    <property type="entry name" value="BenE"/>
    <property type="match status" value="1"/>
</dbReference>
<feature type="transmembrane region" description="Helical" evidence="1">
    <location>
        <begin position="47"/>
        <end position="65"/>
    </location>
</feature>
<keyword evidence="1" id="KW-0472">Membrane</keyword>
<sequence>MSQLQKDFSTTAVVAGFLAVVVSYAGSAVLIFQAAHLAGLSEQMTTSWIWAVSIGSGLTGLLLSWRMRIPVITAWSTPGAALLVSMLPGVPFAEAVGAYLASAAIITVIGMTGSLDIIMRRIPVAVSSGMFAGILFSFGAKIFTSVQASPLLGLSMLCCFILFRRLCPRYAVAAVLVLGVVIASLTGMMHFEAIHFSLAKPVFTAPQWSGATIISIGLPLALVTLTGQYISGMAVLHASGYPVASNGIMTVTGLASLLFAPFGSHAINLSSLTAAICTGKESHEHPSRRYVAGLACGGLYVLIGLFGTTLTSLFAALPPAFIAMLAGLALLSAFTTGFYGIFRDSDNMEAGIIAFLATASGMELLGLGAPFWGLVFGAVACLVLKKQK</sequence>
<gene>
    <name evidence="2" type="ORF">SAMN02910291_00721</name>
</gene>
<feature type="transmembrane region" description="Helical" evidence="1">
    <location>
        <begin position="321"/>
        <end position="342"/>
    </location>
</feature>
<feature type="transmembrane region" description="Helical" evidence="1">
    <location>
        <begin position="122"/>
        <end position="140"/>
    </location>
</feature>
<dbReference type="GO" id="GO:0005886">
    <property type="term" value="C:plasma membrane"/>
    <property type="evidence" value="ECO:0007669"/>
    <property type="project" value="TreeGrafter"/>
</dbReference>
<reference evidence="3" key="1">
    <citation type="submission" date="2016-11" db="EMBL/GenBank/DDBJ databases">
        <authorList>
            <person name="Jaros S."/>
            <person name="Januszkiewicz K."/>
            <person name="Wedrychowicz H."/>
        </authorList>
    </citation>
    <scope>NUCLEOTIDE SEQUENCE [LARGE SCALE GENOMIC DNA]</scope>
    <source>
        <strain evidence="3">DSM 7057</strain>
    </source>
</reference>
<dbReference type="GO" id="GO:0042925">
    <property type="term" value="F:benzoate transmembrane transporter activity"/>
    <property type="evidence" value="ECO:0007669"/>
    <property type="project" value="InterPro"/>
</dbReference>
<protein>
    <submittedName>
        <fullName evidence="2">Benzoate membrane transport protein</fullName>
    </submittedName>
</protein>
<comment type="caution">
    <text evidence="2">The sequence shown here is derived from an EMBL/GenBank/DDBJ whole genome shotgun (WGS) entry which is preliminary data.</text>
</comment>
<feature type="transmembrane region" description="Helical" evidence="1">
    <location>
        <begin position="146"/>
        <end position="163"/>
    </location>
</feature>
<evidence type="ECO:0000256" key="1">
    <source>
        <dbReference type="SAM" id="Phobius"/>
    </source>
</evidence>
<feature type="transmembrane region" description="Helical" evidence="1">
    <location>
        <begin position="211"/>
        <end position="231"/>
    </location>
</feature>
<dbReference type="InterPro" id="IPR004711">
    <property type="entry name" value="Benzoate_Transporter"/>
</dbReference>